<dbReference type="InterPro" id="IPR011333">
    <property type="entry name" value="SKP1/BTB/POZ_sf"/>
</dbReference>
<sequence>HWHSSSSVFNDMFSLPQSDGADGESDDKPILLDGVEAVDFERFLNVLYPLYVTLAQSETLFDEWISILHLATMWRFADIRQLAIQNLTNYVSALPSLRKISLGSQYSVQSWFLEGCIEGGKPRKSERCRIICIT</sequence>
<dbReference type="OrthoDB" id="2593747at2759"/>
<dbReference type="InterPro" id="IPR000210">
    <property type="entry name" value="BTB/POZ_dom"/>
</dbReference>
<reference evidence="2 3" key="1">
    <citation type="journal article" date="2019" name="Nat. Ecol. Evol.">
        <title>Megaphylogeny resolves global patterns of mushroom evolution.</title>
        <authorList>
            <person name="Varga T."/>
            <person name="Krizsan K."/>
            <person name="Foldi C."/>
            <person name="Dima B."/>
            <person name="Sanchez-Garcia M."/>
            <person name="Sanchez-Ramirez S."/>
            <person name="Szollosi G.J."/>
            <person name="Szarkandi J.G."/>
            <person name="Papp V."/>
            <person name="Albert L."/>
            <person name="Andreopoulos W."/>
            <person name="Angelini C."/>
            <person name="Antonin V."/>
            <person name="Barry K.W."/>
            <person name="Bougher N.L."/>
            <person name="Buchanan P."/>
            <person name="Buyck B."/>
            <person name="Bense V."/>
            <person name="Catcheside P."/>
            <person name="Chovatia M."/>
            <person name="Cooper J."/>
            <person name="Damon W."/>
            <person name="Desjardin D."/>
            <person name="Finy P."/>
            <person name="Geml J."/>
            <person name="Haridas S."/>
            <person name="Hughes K."/>
            <person name="Justo A."/>
            <person name="Karasinski D."/>
            <person name="Kautmanova I."/>
            <person name="Kiss B."/>
            <person name="Kocsube S."/>
            <person name="Kotiranta H."/>
            <person name="LaButti K.M."/>
            <person name="Lechner B.E."/>
            <person name="Liimatainen K."/>
            <person name="Lipzen A."/>
            <person name="Lukacs Z."/>
            <person name="Mihaltcheva S."/>
            <person name="Morgado L.N."/>
            <person name="Niskanen T."/>
            <person name="Noordeloos M.E."/>
            <person name="Ohm R.A."/>
            <person name="Ortiz-Santana B."/>
            <person name="Ovrebo C."/>
            <person name="Racz N."/>
            <person name="Riley R."/>
            <person name="Savchenko A."/>
            <person name="Shiryaev A."/>
            <person name="Soop K."/>
            <person name="Spirin V."/>
            <person name="Szebenyi C."/>
            <person name="Tomsovsky M."/>
            <person name="Tulloss R.E."/>
            <person name="Uehling J."/>
            <person name="Grigoriev I.V."/>
            <person name="Vagvolgyi C."/>
            <person name="Papp T."/>
            <person name="Martin F.M."/>
            <person name="Miettinen O."/>
            <person name="Hibbett D.S."/>
            <person name="Nagy L.G."/>
        </authorList>
    </citation>
    <scope>NUCLEOTIDE SEQUENCE [LARGE SCALE GENOMIC DNA]</scope>
    <source>
        <strain evidence="2 3">CBS 309.79</strain>
    </source>
</reference>
<feature type="non-terminal residue" evidence="2">
    <location>
        <position position="1"/>
    </location>
</feature>
<dbReference type="Gene3D" id="3.30.710.10">
    <property type="entry name" value="Potassium Channel Kv1.1, Chain A"/>
    <property type="match status" value="1"/>
</dbReference>
<dbReference type="Proteomes" id="UP000305067">
    <property type="component" value="Unassembled WGS sequence"/>
</dbReference>
<gene>
    <name evidence="2" type="ORF">BDV98DRAFT_500720</name>
</gene>
<accession>A0A5C3QWT0</accession>
<dbReference type="AlphaFoldDB" id="A0A5C3QWT0"/>
<name>A0A5C3QWT0_9AGAR</name>
<evidence type="ECO:0000313" key="2">
    <source>
        <dbReference type="EMBL" id="TFL05240.1"/>
    </source>
</evidence>
<proteinExistence type="predicted"/>
<protein>
    <recommendedName>
        <fullName evidence="1">BTB domain-containing protein</fullName>
    </recommendedName>
</protein>
<organism evidence="2 3">
    <name type="scientific">Pterulicium gracile</name>
    <dbReference type="NCBI Taxonomy" id="1884261"/>
    <lineage>
        <taxon>Eukaryota</taxon>
        <taxon>Fungi</taxon>
        <taxon>Dikarya</taxon>
        <taxon>Basidiomycota</taxon>
        <taxon>Agaricomycotina</taxon>
        <taxon>Agaricomycetes</taxon>
        <taxon>Agaricomycetidae</taxon>
        <taxon>Agaricales</taxon>
        <taxon>Pleurotineae</taxon>
        <taxon>Pterulaceae</taxon>
        <taxon>Pterulicium</taxon>
    </lineage>
</organism>
<keyword evidence="3" id="KW-1185">Reference proteome</keyword>
<evidence type="ECO:0000313" key="3">
    <source>
        <dbReference type="Proteomes" id="UP000305067"/>
    </source>
</evidence>
<dbReference type="Pfam" id="PF00651">
    <property type="entry name" value="BTB"/>
    <property type="match status" value="1"/>
</dbReference>
<dbReference type="EMBL" id="ML178817">
    <property type="protein sequence ID" value="TFL05240.1"/>
    <property type="molecule type" value="Genomic_DNA"/>
</dbReference>
<dbReference type="SUPFAM" id="SSF54695">
    <property type="entry name" value="POZ domain"/>
    <property type="match status" value="1"/>
</dbReference>
<feature type="domain" description="BTB" evidence="1">
    <location>
        <begin position="5"/>
        <end position="87"/>
    </location>
</feature>
<evidence type="ECO:0000259" key="1">
    <source>
        <dbReference type="Pfam" id="PF00651"/>
    </source>
</evidence>